<dbReference type="AlphaFoldDB" id="A0A0L7R489"/>
<protein>
    <recommendedName>
        <fullName evidence="5">Secreted protein</fullName>
    </recommendedName>
</protein>
<evidence type="ECO:0008006" key="5">
    <source>
        <dbReference type="Google" id="ProtNLM"/>
    </source>
</evidence>
<dbReference type="Proteomes" id="UP000053825">
    <property type="component" value="Unassembled WGS sequence"/>
</dbReference>
<feature type="signal peptide" evidence="2">
    <location>
        <begin position="1"/>
        <end position="17"/>
    </location>
</feature>
<organism evidence="3 4">
    <name type="scientific">Habropoda laboriosa</name>
    <dbReference type="NCBI Taxonomy" id="597456"/>
    <lineage>
        <taxon>Eukaryota</taxon>
        <taxon>Metazoa</taxon>
        <taxon>Ecdysozoa</taxon>
        <taxon>Arthropoda</taxon>
        <taxon>Hexapoda</taxon>
        <taxon>Insecta</taxon>
        <taxon>Pterygota</taxon>
        <taxon>Neoptera</taxon>
        <taxon>Endopterygota</taxon>
        <taxon>Hymenoptera</taxon>
        <taxon>Apocrita</taxon>
        <taxon>Aculeata</taxon>
        <taxon>Apoidea</taxon>
        <taxon>Anthophila</taxon>
        <taxon>Apidae</taxon>
        <taxon>Habropoda</taxon>
    </lineage>
</organism>
<sequence length="79" mass="8609">MAPILVLILVVCNRGGGNVVLSPTGSHRHRTATVPTRTYIRTYNTMHAYSGLPYPARQTADCQSRSPNAKSSQKLSHCV</sequence>
<feature type="region of interest" description="Disordered" evidence="1">
    <location>
        <begin position="59"/>
        <end position="79"/>
    </location>
</feature>
<evidence type="ECO:0000313" key="4">
    <source>
        <dbReference type="Proteomes" id="UP000053825"/>
    </source>
</evidence>
<evidence type="ECO:0000256" key="1">
    <source>
        <dbReference type="SAM" id="MobiDB-lite"/>
    </source>
</evidence>
<evidence type="ECO:0000256" key="2">
    <source>
        <dbReference type="SAM" id="SignalP"/>
    </source>
</evidence>
<evidence type="ECO:0000313" key="3">
    <source>
        <dbReference type="EMBL" id="KOC65692.1"/>
    </source>
</evidence>
<feature type="compositionally biased region" description="Polar residues" evidence="1">
    <location>
        <begin position="60"/>
        <end position="79"/>
    </location>
</feature>
<feature type="chain" id="PRO_5005575039" description="Secreted protein" evidence="2">
    <location>
        <begin position="18"/>
        <end position="79"/>
    </location>
</feature>
<gene>
    <name evidence="3" type="ORF">WH47_10154</name>
</gene>
<keyword evidence="4" id="KW-1185">Reference proteome</keyword>
<name>A0A0L7R489_9HYME</name>
<dbReference type="EMBL" id="KQ414657">
    <property type="protein sequence ID" value="KOC65692.1"/>
    <property type="molecule type" value="Genomic_DNA"/>
</dbReference>
<reference evidence="3 4" key="1">
    <citation type="submission" date="2015-07" db="EMBL/GenBank/DDBJ databases">
        <title>The genome of Habropoda laboriosa.</title>
        <authorList>
            <person name="Pan H."/>
            <person name="Kapheim K."/>
        </authorList>
    </citation>
    <scope>NUCLEOTIDE SEQUENCE [LARGE SCALE GENOMIC DNA]</scope>
    <source>
        <strain evidence="3">0110345459</strain>
    </source>
</reference>
<proteinExistence type="predicted"/>
<accession>A0A0L7R489</accession>
<keyword evidence="2" id="KW-0732">Signal</keyword>